<reference evidence="3" key="1">
    <citation type="submission" date="2007-11" db="EMBL/GenBank/DDBJ databases">
        <title>Complete genome sequence of Clostridium phytofermentans ISDg.</title>
        <authorList>
            <person name="Leschine S.B."/>
            <person name="Warnick T.A."/>
            <person name="Blanchard J.L."/>
            <person name="Schnell D.J."/>
            <person name="Petit E.L."/>
            <person name="LaTouf W.G."/>
            <person name="Copeland A."/>
            <person name="Lucas S."/>
            <person name="Lapidus A."/>
            <person name="Barry K."/>
            <person name="Glavina del Rio T."/>
            <person name="Dalin E."/>
            <person name="Tice H."/>
            <person name="Pitluck S."/>
            <person name="Kiss H."/>
            <person name="Brettin T."/>
            <person name="Bruce D."/>
            <person name="Detter J.C."/>
            <person name="Han C."/>
            <person name="Kuske C."/>
            <person name="Schmutz J."/>
            <person name="Larimer F."/>
            <person name="Land M."/>
            <person name="Hauser L."/>
            <person name="Kyrpides N."/>
            <person name="Kim E.A."/>
            <person name="Richardson P."/>
        </authorList>
    </citation>
    <scope>NUCLEOTIDE SEQUENCE [LARGE SCALE GENOMIC DNA]</scope>
    <source>
        <strain evidence="3">ATCC 700394 / DSM 18823 / ISDg</strain>
    </source>
</reference>
<evidence type="ECO:0000256" key="1">
    <source>
        <dbReference type="SAM" id="Phobius"/>
    </source>
</evidence>
<feature type="transmembrane region" description="Helical" evidence="1">
    <location>
        <begin position="86"/>
        <end position="107"/>
    </location>
</feature>
<organism evidence="2 3">
    <name type="scientific">Lachnoclostridium phytofermentans (strain ATCC 700394 / DSM 18823 / ISDg)</name>
    <name type="common">Clostridium phytofermentans</name>
    <dbReference type="NCBI Taxonomy" id="357809"/>
    <lineage>
        <taxon>Bacteria</taxon>
        <taxon>Bacillati</taxon>
        <taxon>Bacillota</taxon>
        <taxon>Clostridia</taxon>
        <taxon>Lachnospirales</taxon>
        <taxon>Lachnospiraceae</taxon>
    </lineage>
</organism>
<keyword evidence="1" id="KW-0812">Transmembrane</keyword>
<keyword evidence="3" id="KW-1185">Reference proteome</keyword>
<protein>
    <submittedName>
        <fullName evidence="2">Uncharacterized protein</fullName>
    </submittedName>
</protein>
<dbReference type="AlphaFoldDB" id="A9KT13"/>
<keyword evidence="1" id="KW-0472">Membrane</keyword>
<dbReference type="STRING" id="357809.Cphy_1855"/>
<keyword evidence="1" id="KW-1133">Transmembrane helix</keyword>
<dbReference type="eggNOG" id="ENOG5032Y15">
    <property type="taxonomic scope" value="Bacteria"/>
</dbReference>
<sequence>MKEMFYTKIKKRNLLLLASVVWLLAGFNILRIGIITYKDNLTIINLFISIVIFILFWFMVFGKLVRKHTYRIINYKEEKQLFLKFFDIKSFFIMAFMISFGIGIRISNIFPDLYIAVFYSGLGAALFLAGLLFGYNFFTQTTEK</sequence>
<gene>
    <name evidence="2" type="ordered locus">Cphy_1855</name>
</gene>
<feature type="transmembrane region" description="Helical" evidence="1">
    <location>
        <begin position="41"/>
        <end position="65"/>
    </location>
</feature>
<evidence type="ECO:0000313" key="2">
    <source>
        <dbReference type="EMBL" id="ABX42224.1"/>
    </source>
</evidence>
<name>A9KT13_LACP7</name>
<evidence type="ECO:0000313" key="3">
    <source>
        <dbReference type="Proteomes" id="UP000000370"/>
    </source>
</evidence>
<accession>A9KT13</accession>
<feature type="transmembrane region" description="Helical" evidence="1">
    <location>
        <begin position="113"/>
        <end position="138"/>
    </location>
</feature>
<dbReference type="Proteomes" id="UP000000370">
    <property type="component" value="Chromosome"/>
</dbReference>
<dbReference type="HOGENOM" id="CLU_128087_0_0_9"/>
<proteinExistence type="predicted"/>
<dbReference type="EMBL" id="CP000885">
    <property type="protein sequence ID" value="ABX42224.1"/>
    <property type="molecule type" value="Genomic_DNA"/>
</dbReference>
<dbReference type="KEGG" id="cpy:Cphy_1855"/>